<gene>
    <name evidence="6" type="ORF">TSUD_399780</name>
</gene>
<evidence type="ECO:0000313" key="6">
    <source>
        <dbReference type="EMBL" id="GAU44156.1"/>
    </source>
</evidence>
<keyword evidence="2" id="KW-0645">Protease</keyword>
<dbReference type="InterPro" id="IPR003653">
    <property type="entry name" value="Peptidase_C48_C"/>
</dbReference>
<organism evidence="6 7">
    <name type="scientific">Trifolium subterraneum</name>
    <name type="common">Subterranean clover</name>
    <dbReference type="NCBI Taxonomy" id="3900"/>
    <lineage>
        <taxon>Eukaryota</taxon>
        <taxon>Viridiplantae</taxon>
        <taxon>Streptophyta</taxon>
        <taxon>Embryophyta</taxon>
        <taxon>Tracheophyta</taxon>
        <taxon>Spermatophyta</taxon>
        <taxon>Magnoliopsida</taxon>
        <taxon>eudicotyledons</taxon>
        <taxon>Gunneridae</taxon>
        <taxon>Pentapetalae</taxon>
        <taxon>rosids</taxon>
        <taxon>fabids</taxon>
        <taxon>Fabales</taxon>
        <taxon>Fabaceae</taxon>
        <taxon>Papilionoideae</taxon>
        <taxon>50 kb inversion clade</taxon>
        <taxon>NPAAA clade</taxon>
        <taxon>Hologalegina</taxon>
        <taxon>IRL clade</taxon>
        <taxon>Trifolieae</taxon>
        <taxon>Trifolium</taxon>
    </lineage>
</organism>
<evidence type="ECO:0000256" key="1">
    <source>
        <dbReference type="ARBA" id="ARBA00005234"/>
    </source>
</evidence>
<dbReference type="InterPro" id="IPR038765">
    <property type="entry name" value="Papain-like_cys_pep_sf"/>
</dbReference>
<evidence type="ECO:0000256" key="2">
    <source>
        <dbReference type="ARBA" id="ARBA00022670"/>
    </source>
</evidence>
<dbReference type="SUPFAM" id="SSF54001">
    <property type="entry name" value="Cysteine proteinases"/>
    <property type="match status" value="1"/>
</dbReference>
<dbReference type="PROSITE" id="PS50600">
    <property type="entry name" value="ULP_PROTEASE"/>
    <property type="match status" value="1"/>
</dbReference>
<dbReference type="PANTHER" id="PTHR33018">
    <property type="entry name" value="OS10G0338966 PROTEIN-RELATED"/>
    <property type="match status" value="1"/>
</dbReference>
<proteinExistence type="inferred from homology"/>
<sequence length="518" mass="59264">MFVLWKAYVVGDEHKKFVMQEAGKLHRAWRTNVRKVFLIDENGNIKEHPPSDYPEILQEHWDIFVARTQSAAFQKLSKENRKRALNPQYRYRKSRKGYARLEYDMEKLAQALPEEERQDRGRNDILFQSLSHLPEYSGRIRGLGFGIGDIREREKQDKQQADEIIGKQQPVEPVGNQQPKEAVEKQHPSVNDPCNPINFNTIPKAIIFCINSKVVGISSIEIYVASPSRKLVARGKLHNTDGDTVHGMKLLSGYVKVAIEVALVEDALLLIPVEDGEVSMIGQAVGTIVTWSFNLIKFVGDCKKIGDTYKNKDKKIQESAESVASPIKRRKKSIVSPNKNRNKIKYQESSPAVNSSEISQLKILQVYMTSMWAVDSVMEVSMGDKIFGKEYPEHMHAEHMHAEHMLEVINHEWLSASVITVYARYLYDKFISPAGLIHKIFFLSPHVSTDDIEGSKIAEILLQQRREVKDKLILAPYNFQNVHWVLLVIDLDAGNVYYLDSLGDDPSKHPQFKKKFNK</sequence>
<dbReference type="EMBL" id="DF974019">
    <property type="protein sequence ID" value="GAU44156.1"/>
    <property type="molecule type" value="Genomic_DNA"/>
</dbReference>
<reference evidence="7" key="1">
    <citation type="journal article" date="2017" name="Front. Plant Sci.">
        <title>Climate Clever Clovers: New Paradigm to Reduce the Environmental Footprint of Ruminants by Breeding Low Methanogenic Forages Utilizing Haplotype Variation.</title>
        <authorList>
            <person name="Kaur P."/>
            <person name="Appels R."/>
            <person name="Bayer P.E."/>
            <person name="Keeble-Gagnere G."/>
            <person name="Wang J."/>
            <person name="Hirakawa H."/>
            <person name="Shirasawa K."/>
            <person name="Vercoe P."/>
            <person name="Stefanova K."/>
            <person name="Durmic Z."/>
            <person name="Nichols P."/>
            <person name="Revell C."/>
            <person name="Isobe S.N."/>
            <person name="Edwards D."/>
            <person name="Erskine W."/>
        </authorList>
    </citation>
    <scope>NUCLEOTIDE SEQUENCE [LARGE SCALE GENOMIC DNA]</scope>
    <source>
        <strain evidence="7">cv. Daliak</strain>
    </source>
</reference>
<dbReference type="InterPro" id="IPR058352">
    <property type="entry name" value="DUF8039"/>
</dbReference>
<evidence type="ECO:0000313" key="7">
    <source>
        <dbReference type="Proteomes" id="UP000242715"/>
    </source>
</evidence>
<accession>A0A2Z6NK94</accession>
<protein>
    <recommendedName>
        <fullName evidence="5">Ubiquitin-like protease family profile domain-containing protein</fullName>
    </recommendedName>
</protein>
<dbReference type="PANTHER" id="PTHR33018:SF31">
    <property type="entry name" value="TRANSPOSASE, PTTA_EN_SPM, PLANT"/>
    <property type="match status" value="1"/>
</dbReference>
<feature type="region of interest" description="Disordered" evidence="4">
    <location>
        <begin position="156"/>
        <end position="190"/>
    </location>
</feature>
<comment type="similarity">
    <text evidence="1">Belongs to the peptidase C48 family.</text>
</comment>
<keyword evidence="3" id="KW-0378">Hydrolase</keyword>
<dbReference type="GO" id="GO:0006508">
    <property type="term" value="P:proteolysis"/>
    <property type="evidence" value="ECO:0007669"/>
    <property type="project" value="UniProtKB-KW"/>
</dbReference>
<dbReference type="Pfam" id="PF26133">
    <property type="entry name" value="DUF8039"/>
    <property type="match status" value="1"/>
</dbReference>
<dbReference type="AlphaFoldDB" id="A0A2Z6NK94"/>
<dbReference type="OrthoDB" id="1436361at2759"/>
<evidence type="ECO:0000256" key="3">
    <source>
        <dbReference type="ARBA" id="ARBA00022801"/>
    </source>
</evidence>
<dbReference type="Proteomes" id="UP000242715">
    <property type="component" value="Unassembled WGS sequence"/>
</dbReference>
<name>A0A2Z6NK94_TRISU</name>
<dbReference type="Gene3D" id="3.40.395.10">
    <property type="entry name" value="Adenoviral Proteinase, Chain A"/>
    <property type="match status" value="1"/>
</dbReference>
<keyword evidence="7" id="KW-1185">Reference proteome</keyword>
<feature type="compositionally biased region" description="Basic and acidic residues" evidence="4">
    <location>
        <begin position="156"/>
        <end position="165"/>
    </location>
</feature>
<dbReference type="Pfam" id="PF02902">
    <property type="entry name" value="Peptidase_C48"/>
    <property type="match status" value="1"/>
</dbReference>
<evidence type="ECO:0000259" key="5">
    <source>
        <dbReference type="PROSITE" id="PS50600"/>
    </source>
</evidence>
<evidence type="ECO:0000256" key="4">
    <source>
        <dbReference type="SAM" id="MobiDB-lite"/>
    </source>
</evidence>
<dbReference type="GO" id="GO:0008234">
    <property type="term" value="F:cysteine-type peptidase activity"/>
    <property type="evidence" value="ECO:0007669"/>
    <property type="project" value="InterPro"/>
</dbReference>
<feature type="domain" description="Ubiquitin-like protease family profile" evidence="5">
    <location>
        <begin position="380"/>
        <end position="518"/>
    </location>
</feature>